<proteinExistence type="inferred from homology"/>
<reference evidence="9 10" key="1">
    <citation type="submission" date="2020-04" db="EMBL/GenBank/DDBJ databases">
        <title>Genome sequencing of novel species.</title>
        <authorList>
            <person name="Heo J."/>
            <person name="Kim S.-J."/>
            <person name="Kim J.-S."/>
            <person name="Hong S.-B."/>
            <person name="Kwon S.-W."/>
        </authorList>
    </citation>
    <scope>NUCLEOTIDE SEQUENCE [LARGE SCALE GENOMIC DNA]</scope>
    <source>
        <strain evidence="9 10">F39-2</strain>
    </source>
</reference>
<gene>
    <name evidence="9" type="ORF">HH214_11870</name>
</gene>
<evidence type="ECO:0000313" key="10">
    <source>
        <dbReference type="Proteomes" id="UP000503278"/>
    </source>
</evidence>
<sequence>MKKKFLIILGIALLGSTACQKSKLYPVSQTSISNQDGQPFSTSARIQSQVLGLYATMRSGQLYGGRYEVYEDVKGENWINSTSNSVTAYQTWTETVSSTSSEVLNLWSQAYLTINNCNLFIDGMASTGTAVVGAATSAQYVAEAKFIRAAAYYALLQFYCQPYVVNNGASPGVPLRLTGNSAYGNYDLAPVTVAQVYAQIISDLNGAETGLPLVYYTTGTTTIDAASNTTRAHRNTAIAFKTRVYLSMQQYANVITEANKIVSSAAPFTATTGYPNALQANEVNMFKANYTNTEYILAMPFNANETPGTQNQIATYFSGLGSSEFYLNPNGIIADATWKSTDTRRSLITVKSGRSYQLKFPTSSPYTDWVPVMRYAEVVLNLAEARARTSGIDAQSIALLNAIRGRNDATTVYTASSFSSANDLINAILKERNIEFLGEGLRWSDLMRLNLPIPAKSNVPQVNPTDASYIWPMSGNEQLYNKLIGR</sequence>
<evidence type="ECO:0000256" key="3">
    <source>
        <dbReference type="ARBA" id="ARBA00022729"/>
    </source>
</evidence>
<feature type="chain" id="PRO_5029671589" evidence="6">
    <location>
        <begin position="21"/>
        <end position="486"/>
    </location>
</feature>
<dbReference type="InterPro" id="IPR012944">
    <property type="entry name" value="SusD_RagB_dom"/>
</dbReference>
<keyword evidence="5" id="KW-0998">Cell outer membrane</keyword>
<comment type="similarity">
    <text evidence="2">Belongs to the SusD family.</text>
</comment>
<feature type="signal peptide" evidence="6">
    <location>
        <begin position="1"/>
        <end position="20"/>
    </location>
</feature>
<evidence type="ECO:0000256" key="2">
    <source>
        <dbReference type="ARBA" id="ARBA00006275"/>
    </source>
</evidence>
<dbReference type="InterPro" id="IPR033985">
    <property type="entry name" value="SusD-like_N"/>
</dbReference>
<dbReference type="PROSITE" id="PS51257">
    <property type="entry name" value="PROKAR_LIPOPROTEIN"/>
    <property type="match status" value="1"/>
</dbReference>
<evidence type="ECO:0000313" key="9">
    <source>
        <dbReference type="EMBL" id="QJD96523.1"/>
    </source>
</evidence>
<evidence type="ECO:0000259" key="8">
    <source>
        <dbReference type="Pfam" id="PF14322"/>
    </source>
</evidence>
<dbReference type="GO" id="GO:0009279">
    <property type="term" value="C:cell outer membrane"/>
    <property type="evidence" value="ECO:0007669"/>
    <property type="project" value="UniProtKB-SubCell"/>
</dbReference>
<dbReference type="SUPFAM" id="SSF48452">
    <property type="entry name" value="TPR-like"/>
    <property type="match status" value="1"/>
</dbReference>
<evidence type="ECO:0000259" key="7">
    <source>
        <dbReference type="Pfam" id="PF07980"/>
    </source>
</evidence>
<comment type="subcellular location">
    <subcellularLocation>
        <location evidence="1">Cell outer membrane</location>
    </subcellularLocation>
</comment>
<keyword evidence="4" id="KW-0472">Membrane</keyword>
<dbReference type="CDD" id="cd08977">
    <property type="entry name" value="SusD"/>
    <property type="match status" value="1"/>
</dbReference>
<dbReference type="AlphaFoldDB" id="A0A7L5E6P6"/>
<dbReference type="Pfam" id="PF14322">
    <property type="entry name" value="SusD-like_3"/>
    <property type="match status" value="1"/>
</dbReference>
<dbReference type="Proteomes" id="UP000503278">
    <property type="component" value="Chromosome"/>
</dbReference>
<keyword evidence="10" id="KW-1185">Reference proteome</keyword>
<feature type="domain" description="SusD-like N-terminal" evidence="8">
    <location>
        <begin position="40"/>
        <end position="246"/>
    </location>
</feature>
<feature type="domain" description="RagB/SusD" evidence="7">
    <location>
        <begin position="335"/>
        <end position="449"/>
    </location>
</feature>
<dbReference type="InterPro" id="IPR011990">
    <property type="entry name" value="TPR-like_helical_dom_sf"/>
</dbReference>
<evidence type="ECO:0000256" key="6">
    <source>
        <dbReference type="SAM" id="SignalP"/>
    </source>
</evidence>
<dbReference type="RefSeq" id="WP_169607927.1">
    <property type="nucleotide sequence ID" value="NZ_CP051682.1"/>
</dbReference>
<name>A0A7L5E6P6_9SPHI</name>
<dbReference type="EMBL" id="CP051682">
    <property type="protein sequence ID" value="QJD96523.1"/>
    <property type="molecule type" value="Genomic_DNA"/>
</dbReference>
<dbReference type="KEGG" id="mrob:HH214_11870"/>
<organism evidence="9 10">
    <name type="scientific">Mucilaginibacter robiniae</name>
    <dbReference type="NCBI Taxonomy" id="2728022"/>
    <lineage>
        <taxon>Bacteria</taxon>
        <taxon>Pseudomonadati</taxon>
        <taxon>Bacteroidota</taxon>
        <taxon>Sphingobacteriia</taxon>
        <taxon>Sphingobacteriales</taxon>
        <taxon>Sphingobacteriaceae</taxon>
        <taxon>Mucilaginibacter</taxon>
    </lineage>
</organism>
<accession>A0A7L5E6P6</accession>
<evidence type="ECO:0000256" key="1">
    <source>
        <dbReference type="ARBA" id="ARBA00004442"/>
    </source>
</evidence>
<protein>
    <submittedName>
        <fullName evidence="9">RagB/SusD family nutrient uptake outer membrane protein</fullName>
    </submittedName>
</protein>
<dbReference type="Pfam" id="PF07980">
    <property type="entry name" value="SusD_RagB"/>
    <property type="match status" value="1"/>
</dbReference>
<dbReference type="Gene3D" id="1.25.40.390">
    <property type="match status" value="1"/>
</dbReference>
<keyword evidence="3 6" id="KW-0732">Signal</keyword>
<evidence type="ECO:0000256" key="5">
    <source>
        <dbReference type="ARBA" id="ARBA00023237"/>
    </source>
</evidence>
<evidence type="ECO:0000256" key="4">
    <source>
        <dbReference type="ARBA" id="ARBA00023136"/>
    </source>
</evidence>